<organism evidence="1 2">
    <name type="scientific">Bauhinia variegata</name>
    <name type="common">Purple orchid tree</name>
    <name type="synonym">Phanera variegata</name>
    <dbReference type="NCBI Taxonomy" id="167791"/>
    <lineage>
        <taxon>Eukaryota</taxon>
        <taxon>Viridiplantae</taxon>
        <taxon>Streptophyta</taxon>
        <taxon>Embryophyta</taxon>
        <taxon>Tracheophyta</taxon>
        <taxon>Spermatophyta</taxon>
        <taxon>Magnoliopsida</taxon>
        <taxon>eudicotyledons</taxon>
        <taxon>Gunneridae</taxon>
        <taxon>Pentapetalae</taxon>
        <taxon>rosids</taxon>
        <taxon>fabids</taxon>
        <taxon>Fabales</taxon>
        <taxon>Fabaceae</taxon>
        <taxon>Cercidoideae</taxon>
        <taxon>Cercideae</taxon>
        <taxon>Bauhiniinae</taxon>
        <taxon>Bauhinia</taxon>
    </lineage>
</organism>
<name>A0ACB9KJJ1_BAUVA</name>
<keyword evidence="2" id="KW-1185">Reference proteome</keyword>
<accession>A0ACB9KJJ1</accession>
<reference evidence="1 2" key="1">
    <citation type="journal article" date="2022" name="DNA Res.">
        <title>Chromosomal-level genome assembly of the orchid tree Bauhinia variegata (Leguminosae; Cercidoideae) supports the allotetraploid origin hypothesis of Bauhinia.</title>
        <authorList>
            <person name="Zhong Y."/>
            <person name="Chen Y."/>
            <person name="Zheng D."/>
            <person name="Pang J."/>
            <person name="Liu Y."/>
            <person name="Luo S."/>
            <person name="Meng S."/>
            <person name="Qian L."/>
            <person name="Wei D."/>
            <person name="Dai S."/>
            <person name="Zhou R."/>
        </authorList>
    </citation>
    <scope>NUCLEOTIDE SEQUENCE [LARGE SCALE GENOMIC DNA]</scope>
    <source>
        <strain evidence="1">BV-YZ2020</strain>
    </source>
</reference>
<dbReference type="Proteomes" id="UP000828941">
    <property type="component" value="Chromosome 14"/>
</dbReference>
<evidence type="ECO:0000313" key="1">
    <source>
        <dbReference type="EMBL" id="KAI4297331.1"/>
    </source>
</evidence>
<dbReference type="EMBL" id="CM039439">
    <property type="protein sequence ID" value="KAI4297331.1"/>
    <property type="molecule type" value="Genomic_DNA"/>
</dbReference>
<comment type="caution">
    <text evidence="1">The sequence shown here is derived from an EMBL/GenBank/DDBJ whole genome shotgun (WGS) entry which is preliminary data.</text>
</comment>
<gene>
    <name evidence="1" type="ORF">L6164_037225</name>
</gene>
<protein>
    <submittedName>
        <fullName evidence="1">Uncharacterized protein</fullName>
    </submittedName>
</protein>
<evidence type="ECO:0000313" key="2">
    <source>
        <dbReference type="Proteomes" id="UP000828941"/>
    </source>
</evidence>
<proteinExistence type="predicted"/>
<sequence>MLASPSTVSDPNWYFDSRVLHHLASNINNLSINSDYQGDDQVTVGNGQILFQGKLDEGLYKVPGCDPSTTQSAFDLVGERTSLSNWHNRLGHPNSRVVRQWSQVSVTCVFL</sequence>